<evidence type="ECO:0000313" key="2">
    <source>
        <dbReference type="Proteomes" id="UP000188605"/>
    </source>
</evidence>
<reference evidence="1" key="1">
    <citation type="submission" date="2016-08" db="EMBL/GenBank/DDBJ databases">
        <authorList>
            <person name="Ngugi D.K."/>
            <person name="Miyake S."/>
            <person name="Stingl U."/>
        </authorList>
    </citation>
    <scope>NUCLEOTIDE SEQUENCE</scope>
    <source>
        <strain evidence="1">SCG-B11WGA-EpuloA1</strain>
    </source>
</reference>
<organism evidence="1 2">
    <name type="scientific">Candidatus Epulonipiscium fishelsonii</name>
    <dbReference type="NCBI Taxonomy" id="77094"/>
    <lineage>
        <taxon>Bacteria</taxon>
        <taxon>Bacillati</taxon>
        <taxon>Bacillota</taxon>
        <taxon>Clostridia</taxon>
        <taxon>Lachnospirales</taxon>
        <taxon>Lachnospiraceae</taxon>
        <taxon>Candidatus Epulonipiscium</taxon>
    </lineage>
</organism>
<accession>A0ACC8XB68</accession>
<proteinExistence type="predicted"/>
<name>A0ACC8XB68_9FIRM</name>
<comment type="caution">
    <text evidence="1">The sequence shown here is derived from an EMBL/GenBank/DDBJ whole genome shotgun (WGS) entry which is preliminary data.</text>
</comment>
<evidence type="ECO:0000313" key="1">
    <source>
        <dbReference type="EMBL" id="ONI39658.1"/>
    </source>
</evidence>
<keyword evidence="2" id="KW-1185">Reference proteome</keyword>
<sequence length="150" mass="17492">MKTIKDILDAYFHDLAILELKFQNNILGAKKLSFNSLMYLDIIRNCPDKYTVSDIAEILEISKPSVTQKIKELEQLGYVKKVQSETDKRVFYLAITDEIQKVESIFEDAMKTTIKELQKEYTETEINQSTILFDKLCSEFIKNLKIILKN</sequence>
<dbReference type="EMBL" id="LJDB01000062">
    <property type="protein sequence ID" value="ONI39658.1"/>
    <property type="molecule type" value="Genomic_DNA"/>
</dbReference>
<protein>
    <submittedName>
        <fullName evidence="1">Uncharacterized protein</fullName>
    </submittedName>
</protein>
<dbReference type="Proteomes" id="UP000188605">
    <property type="component" value="Unassembled WGS sequence"/>
</dbReference>
<gene>
    <name evidence="1" type="ORF">AN396_07835</name>
</gene>